<evidence type="ECO:0000256" key="2">
    <source>
        <dbReference type="ARBA" id="ARBA00001946"/>
    </source>
</evidence>
<dbReference type="GO" id="GO:0009411">
    <property type="term" value="P:response to UV"/>
    <property type="evidence" value="ECO:0007669"/>
    <property type="project" value="UniProtKB-ARBA"/>
</dbReference>
<evidence type="ECO:0000256" key="1">
    <source>
        <dbReference type="ARBA" id="ARBA00001936"/>
    </source>
</evidence>
<dbReference type="GO" id="GO:0005657">
    <property type="term" value="C:replication fork"/>
    <property type="evidence" value="ECO:0007669"/>
    <property type="project" value="TreeGrafter"/>
</dbReference>
<dbReference type="Proteomes" id="UP000018936">
    <property type="component" value="Unassembled WGS sequence"/>
</dbReference>
<reference evidence="22 23" key="1">
    <citation type="journal article" date="2013" name="Proc. Natl. Acad. Sci. U.S.A.">
        <title>The king cobra genome reveals dynamic gene evolution and adaptation in the snake venom system.</title>
        <authorList>
            <person name="Vonk F.J."/>
            <person name="Casewell N.R."/>
            <person name="Henkel C.V."/>
            <person name="Heimberg A.M."/>
            <person name="Jansen H.J."/>
            <person name="McCleary R.J."/>
            <person name="Kerkkamp H.M."/>
            <person name="Vos R.A."/>
            <person name="Guerreiro I."/>
            <person name="Calvete J.J."/>
            <person name="Wuster W."/>
            <person name="Woods A.E."/>
            <person name="Logan J.M."/>
            <person name="Harrison R.A."/>
            <person name="Castoe T.A."/>
            <person name="de Koning A.P."/>
            <person name="Pollock D.D."/>
            <person name="Yandell M."/>
            <person name="Calderon D."/>
            <person name="Renjifo C."/>
            <person name="Currier R.B."/>
            <person name="Salgado D."/>
            <person name="Pla D."/>
            <person name="Sanz L."/>
            <person name="Hyder A.S."/>
            <person name="Ribeiro J.M."/>
            <person name="Arntzen J.W."/>
            <person name="van den Thillart G.E."/>
            <person name="Boetzer M."/>
            <person name="Pirovano W."/>
            <person name="Dirks R.P."/>
            <person name="Spaink H.P."/>
            <person name="Duboule D."/>
            <person name="McGlinn E."/>
            <person name="Kini R.M."/>
            <person name="Richardson M.K."/>
        </authorList>
    </citation>
    <scope>NUCLEOTIDE SEQUENCE</scope>
    <source>
        <tissue evidence="22">Blood</tissue>
    </source>
</reference>
<evidence type="ECO:0000313" key="23">
    <source>
        <dbReference type="Proteomes" id="UP000018936"/>
    </source>
</evidence>
<comment type="subcellular location">
    <subcellularLocation>
        <location evidence="3">Nucleus</location>
    </subcellularLocation>
</comment>
<feature type="non-terminal residue" evidence="22">
    <location>
        <position position="1"/>
    </location>
</feature>
<keyword evidence="15" id="KW-0234">DNA repair</keyword>
<keyword evidence="11" id="KW-0863">Zinc-finger</keyword>
<dbReference type="Gene3D" id="1.10.150.20">
    <property type="entry name" value="5' to 3' exonuclease, C-terminal subdomain"/>
    <property type="match status" value="1"/>
</dbReference>
<evidence type="ECO:0000256" key="13">
    <source>
        <dbReference type="ARBA" id="ARBA00022842"/>
    </source>
</evidence>
<dbReference type="GO" id="GO:0035861">
    <property type="term" value="C:site of double-strand break"/>
    <property type="evidence" value="ECO:0007669"/>
    <property type="project" value="TreeGrafter"/>
</dbReference>
<organism evidence="22 23">
    <name type="scientific">Ophiophagus hannah</name>
    <name type="common">King cobra</name>
    <name type="synonym">Naja hannah</name>
    <dbReference type="NCBI Taxonomy" id="8665"/>
    <lineage>
        <taxon>Eukaryota</taxon>
        <taxon>Metazoa</taxon>
        <taxon>Chordata</taxon>
        <taxon>Craniata</taxon>
        <taxon>Vertebrata</taxon>
        <taxon>Euteleostomi</taxon>
        <taxon>Lepidosauria</taxon>
        <taxon>Squamata</taxon>
        <taxon>Bifurcata</taxon>
        <taxon>Unidentata</taxon>
        <taxon>Episquamata</taxon>
        <taxon>Toxicofera</taxon>
        <taxon>Serpentes</taxon>
        <taxon>Colubroidea</taxon>
        <taxon>Elapidae</taxon>
        <taxon>Elapinae</taxon>
        <taxon>Ophiophagus</taxon>
    </lineage>
</organism>
<dbReference type="InterPro" id="IPR043502">
    <property type="entry name" value="DNA/RNA_pol_sf"/>
</dbReference>
<dbReference type="Gene3D" id="3.40.1170.60">
    <property type="match status" value="1"/>
</dbReference>
<evidence type="ECO:0000256" key="6">
    <source>
        <dbReference type="ARBA" id="ARBA00022634"/>
    </source>
</evidence>
<proteinExistence type="inferred from homology"/>
<accession>V8P9B7</accession>
<dbReference type="InterPro" id="IPR036775">
    <property type="entry name" value="DNA_pol_Y-fam_lit_finger_sf"/>
</dbReference>
<dbReference type="AlphaFoldDB" id="V8P9B7"/>
<evidence type="ECO:0000259" key="21">
    <source>
        <dbReference type="PROSITE" id="PS51907"/>
    </source>
</evidence>
<evidence type="ECO:0000256" key="14">
    <source>
        <dbReference type="ARBA" id="ARBA00022843"/>
    </source>
</evidence>
<dbReference type="Pfam" id="PF11799">
    <property type="entry name" value="IMS_C"/>
    <property type="match status" value="1"/>
</dbReference>
<dbReference type="SUPFAM" id="SSF100879">
    <property type="entry name" value="Lesion bypass DNA polymerase (Y-family), little finger domain"/>
    <property type="match status" value="1"/>
</dbReference>
<dbReference type="PIRSF" id="PIRSF036603">
    <property type="entry name" value="DPol_eta"/>
    <property type="match status" value="1"/>
</dbReference>
<keyword evidence="9" id="KW-0479">Metal-binding</keyword>
<protein>
    <recommendedName>
        <fullName evidence="17">DNA polymerase eta</fullName>
        <ecNumber evidence="5">2.7.7.7</ecNumber>
    </recommendedName>
</protein>
<evidence type="ECO:0000256" key="12">
    <source>
        <dbReference type="ARBA" id="ARBA00022833"/>
    </source>
</evidence>
<dbReference type="EC" id="2.7.7.7" evidence="5"/>
<keyword evidence="10" id="KW-0227">DNA damage</keyword>
<keyword evidence="23" id="KW-1185">Reference proteome</keyword>
<evidence type="ECO:0000256" key="8">
    <source>
        <dbReference type="ARBA" id="ARBA00022695"/>
    </source>
</evidence>
<evidence type="ECO:0000256" key="3">
    <source>
        <dbReference type="ARBA" id="ARBA00004123"/>
    </source>
</evidence>
<keyword evidence="13" id="KW-0460">Magnesium</keyword>
<evidence type="ECO:0000313" key="22">
    <source>
        <dbReference type="EMBL" id="ETE70467.1"/>
    </source>
</evidence>
<dbReference type="GO" id="GO:0003684">
    <property type="term" value="F:damaged DNA binding"/>
    <property type="evidence" value="ECO:0007669"/>
    <property type="project" value="InterPro"/>
</dbReference>
<dbReference type="FunFam" id="3.30.1490.100:FF:000007">
    <property type="entry name" value="DNA polymerase eta"/>
    <property type="match status" value="1"/>
</dbReference>
<dbReference type="GO" id="GO:0008270">
    <property type="term" value="F:zinc ion binding"/>
    <property type="evidence" value="ECO:0007669"/>
    <property type="project" value="UniProtKB-KW"/>
</dbReference>
<dbReference type="InterPro" id="IPR043128">
    <property type="entry name" value="Rev_trsase/Diguanyl_cyclase"/>
</dbReference>
<dbReference type="InterPro" id="IPR001126">
    <property type="entry name" value="UmuC"/>
</dbReference>
<evidence type="ECO:0000256" key="17">
    <source>
        <dbReference type="ARBA" id="ARBA00044975"/>
    </source>
</evidence>
<dbReference type="Gene3D" id="3.30.1490.100">
    <property type="entry name" value="DNA polymerase, Y-family, little finger domain"/>
    <property type="match status" value="1"/>
</dbReference>
<dbReference type="FunFam" id="3.40.1170.60:FF:000003">
    <property type="entry name" value="DNA polymerase eta"/>
    <property type="match status" value="1"/>
</dbReference>
<evidence type="ECO:0000256" key="4">
    <source>
        <dbReference type="ARBA" id="ARBA00010945"/>
    </source>
</evidence>
<dbReference type="CDD" id="cd01702">
    <property type="entry name" value="PolY_Pol_eta"/>
    <property type="match status" value="1"/>
</dbReference>
<comment type="cofactor">
    <cofactor evidence="2">
        <name>Mg(2+)</name>
        <dbReference type="ChEBI" id="CHEBI:18420"/>
    </cofactor>
</comment>
<keyword evidence="16" id="KW-0539">Nucleus</keyword>
<dbReference type="Pfam" id="PF21704">
    <property type="entry name" value="POLH-Rev1_HhH"/>
    <property type="match status" value="1"/>
</dbReference>
<feature type="domain" description="UmuC" evidence="20">
    <location>
        <begin position="9"/>
        <end position="229"/>
    </location>
</feature>
<comment type="cofactor">
    <cofactor evidence="1">
        <name>Mn(2+)</name>
        <dbReference type="ChEBI" id="CHEBI:29035"/>
    </cofactor>
</comment>
<dbReference type="InterPro" id="IPR052230">
    <property type="entry name" value="DNA_polymerase_eta"/>
</dbReference>
<dbReference type="OrthoDB" id="5723at2759"/>
<feature type="region of interest" description="Disordered" evidence="19">
    <location>
        <begin position="612"/>
        <end position="660"/>
    </location>
</feature>
<comment type="similarity">
    <text evidence="4">Belongs to the DNA polymerase type-Y family.</text>
</comment>
<comment type="catalytic activity">
    <reaction evidence="18">
        <text>DNA(n) + a 2'-deoxyribonucleoside 5'-triphosphate = DNA(n+1) + diphosphate</text>
        <dbReference type="Rhea" id="RHEA:22508"/>
        <dbReference type="Rhea" id="RHEA-COMP:17339"/>
        <dbReference type="Rhea" id="RHEA-COMP:17340"/>
        <dbReference type="ChEBI" id="CHEBI:33019"/>
        <dbReference type="ChEBI" id="CHEBI:61560"/>
        <dbReference type="ChEBI" id="CHEBI:173112"/>
        <dbReference type="EC" id="2.7.7.7"/>
    </reaction>
</comment>
<evidence type="ECO:0000256" key="5">
    <source>
        <dbReference type="ARBA" id="ARBA00012417"/>
    </source>
</evidence>
<evidence type="ECO:0000256" key="7">
    <source>
        <dbReference type="ARBA" id="ARBA00022679"/>
    </source>
</evidence>
<sequence length="660" mass="73402">MVRGQERVVALADMDCFYIQVERRLDPRLHGKPCVVVQYKTWKGGGIIAVSYEARAFGVKRNMWAADAKKLCPDLELARVPEARGKADLTRYREASIEVMEVMSRFAVIERASIDEAYLDLTQAIQERLKKMKEEIRQHGVCQWLTSLPFGDPSNPELQLTVGAAIMEEMRAAVESVTGFQCSVGISHNKVLAKLACGLNKPNRQTLVSQGAVPQLFSNMPIGNIRNLGGKLGASITESLGVQYMGELIQFSESQLQTHFGEKTGQVTFEILDSVSWLYELCRGIDFEPVKARQLPKSIGCSKNFPGKTALVTQKQVQYWLLQLALELEERLNKDRDQNNRLAKQLSVGIHMQGGKHTNLTRCCALSQYDAQKISRDAFALIQNYNTAAGQQATWTPPVTLLQLCVSKFSEVPTVSSVDITSFLTNHSQCTQHTTTIKESMNAKFLESPKKETSKKAVNAIETLFQRAAKRKQGQAITGCFVPDVSDMIVPTAIQTKSSHNSSQISEGLMEPSNPNVMGEQQSMEPLQEATLTGEGYVSSSEMKMLPDSFKEENVQAAPGLLQEGGAMSLADPSSMDDCLLCEKCNQKVAVWEFTEHLDYHFAVELQNSFSGSNSFRSDESLSNPVKEKNKSREQRNTSAKRPKQDGTRTLDFFFKPLPP</sequence>
<comment type="caution">
    <text evidence="22">The sequence shown here is derived from an EMBL/GenBank/DDBJ whole genome shotgun (WGS) entry which is preliminary data.</text>
</comment>
<dbReference type="EMBL" id="AZIM01000547">
    <property type="protein sequence ID" value="ETE70467.1"/>
    <property type="molecule type" value="Genomic_DNA"/>
</dbReference>
<evidence type="ECO:0000259" key="20">
    <source>
        <dbReference type="PROSITE" id="PS50173"/>
    </source>
</evidence>
<dbReference type="InterPro" id="IPR017961">
    <property type="entry name" value="DNA_pol_Y-fam_little_finger"/>
</dbReference>
<dbReference type="InterPro" id="IPR041298">
    <property type="entry name" value="UBZ3"/>
</dbReference>
<feature type="compositionally biased region" description="Polar residues" evidence="19">
    <location>
        <begin position="612"/>
        <end position="624"/>
    </location>
</feature>
<keyword evidence="14" id="KW-0832">Ubl conjugation</keyword>
<dbReference type="GO" id="GO:0042276">
    <property type="term" value="P:error-prone translesion synthesis"/>
    <property type="evidence" value="ECO:0007669"/>
    <property type="project" value="TreeGrafter"/>
</dbReference>
<dbReference type="Pfam" id="PF18439">
    <property type="entry name" value="zf_UBZ"/>
    <property type="match status" value="1"/>
</dbReference>
<dbReference type="Gene3D" id="3.30.70.270">
    <property type="match status" value="1"/>
</dbReference>
<dbReference type="SUPFAM" id="SSF56672">
    <property type="entry name" value="DNA/RNA polymerases"/>
    <property type="match status" value="1"/>
</dbReference>
<keyword evidence="6" id="KW-0237">DNA synthesis</keyword>
<keyword evidence="7" id="KW-0808">Transferase</keyword>
<keyword evidence="12" id="KW-0862">Zinc</keyword>
<dbReference type="PANTHER" id="PTHR45873:SF1">
    <property type="entry name" value="DNA POLYMERASE ETA"/>
    <property type="match status" value="1"/>
</dbReference>
<evidence type="ECO:0000256" key="10">
    <source>
        <dbReference type="ARBA" id="ARBA00022763"/>
    </source>
</evidence>
<dbReference type="Pfam" id="PF00817">
    <property type="entry name" value="IMS"/>
    <property type="match status" value="1"/>
</dbReference>
<evidence type="ECO:0000256" key="19">
    <source>
        <dbReference type="SAM" id="MobiDB-lite"/>
    </source>
</evidence>
<feature type="domain" description="UBZ3-type" evidence="21">
    <location>
        <begin position="575"/>
        <end position="609"/>
    </location>
</feature>
<evidence type="ECO:0000256" key="18">
    <source>
        <dbReference type="ARBA" id="ARBA00049244"/>
    </source>
</evidence>
<evidence type="ECO:0000256" key="9">
    <source>
        <dbReference type="ARBA" id="ARBA00022723"/>
    </source>
</evidence>
<evidence type="ECO:0000256" key="15">
    <source>
        <dbReference type="ARBA" id="ARBA00023204"/>
    </source>
</evidence>
<dbReference type="PANTHER" id="PTHR45873">
    <property type="entry name" value="DNA POLYMERASE ETA"/>
    <property type="match status" value="1"/>
</dbReference>
<name>V8P9B7_OPHHA</name>
<dbReference type="FunFam" id="1.10.150.20:FF:000014">
    <property type="entry name" value="Polymerase (DNA directed), eta"/>
    <property type="match status" value="1"/>
</dbReference>
<evidence type="ECO:0000256" key="16">
    <source>
        <dbReference type="ARBA" id="ARBA00023242"/>
    </source>
</evidence>
<dbReference type="PROSITE" id="PS50173">
    <property type="entry name" value="UMUC"/>
    <property type="match status" value="1"/>
</dbReference>
<dbReference type="GO" id="GO:0006281">
    <property type="term" value="P:DNA repair"/>
    <property type="evidence" value="ECO:0007669"/>
    <property type="project" value="UniProtKB-KW"/>
</dbReference>
<dbReference type="PROSITE" id="PS51907">
    <property type="entry name" value="ZF_UBZ3"/>
    <property type="match status" value="1"/>
</dbReference>
<dbReference type="GO" id="GO:0005634">
    <property type="term" value="C:nucleus"/>
    <property type="evidence" value="ECO:0007669"/>
    <property type="project" value="UniProtKB-SubCell"/>
</dbReference>
<feature type="compositionally biased region" description="Basic and acidic residues" evidence="19">
    <location>
        <begin position="626"/>
        <end position="636"/>
    </location>
</feature>
<gene>
    <name evidence="22" type="primary">POLH</name>
    <name evidence="22" type="ORF">L345_03715</name>
</gene>
<dbReference type="GO" id="GO:0003887">
    <property type="term" value="F:DNA-directed DNA polymerase activity"/>
    <property type="evidence" value="ECO:0007669"/>
    <property type="project" value="UniProtKB-EC"/>
</dbReference>
<keyword evidence="8" id="KW-0548">Nucleotidyltransferase</keyword>
<evidence type="ECO:0000256" key="11">
    <source>
        <dbReference type="ARBA" id="ARBA00022771"/>
    </source>
</evidence>